<sequence>MKKVIFSEKAPAALGPYSQAIEVNGMVFLSGQLGLDGATGEFVPGGVTGQTKQAFENIKHILSEAGLTTANIVKTTVFLADMSLFAEMNAVYATYFEGAFPARSAVAVKELPKSALVEIECIAVK</sequence>
<dbReference type="InterPro" id="IPR006175">
    <property type="entry name" value="YjgF/YER057c/UK114"/>
</dbReference>
<dbReference type="SUPFAM" id="SSF55298">
    <property type="entry name" value="YjgF-like"/>
    <property type="match status" value="1"/>
</dbReference>
<proteinExistence type="inferred from homology"/>
<dbReference type="RefSeq" id="WP_353334093.1">
    <property type="nucleotide sequence ID" value="NZ_AP028055.1"/>
</dbReference>
<reference evidence="2 3" key="1">
    <citation type="submission" date="2023-04" db="EMBL/GenBank/DDBJ databases">
        <title>Draft genome sequence of acteroides sedimenti strain YN3PY1.</title>
        <authorList>
            <person name="Yoshida N."/>
        </authorList>
    </citation>
    <scope>NUCLEOTIDE SEQUENCE [LARGE SCALE GENOMIC DNA]</scope>
    <source>
        <strain evidence="2 3">YN3PY1</strain>
    </source>
</reference>
<comment type="similarity">
    <text evidence="1">Belongs to the RutC family.</text>
</comment>
<name>A0ABM8IFV4_9BACE</name>
<dbReference type="Proteomes" id="UP001496674">
    <property type="component" value="Chromosome"/>
</dbReference>
<dbReference type="InterPro" id="IPR035959">
    <property type="entry name" value="RutC-like_sf"/>
</dbReference>
<dbReference type="InterPro" id="IPR006056">
    <property type="entry name" value="RidA"/>
</dbReference>
<evidence type="ECO:0000313" key="3">
    <source>
        <dbReference type="Proteomes" id="UP001496674"/>
    </source>
</evidence>
<protein>
    <submittedName>
        <fullName evidence="2">Reactive intermediate/imine deaminase</fullName>
    </submittedName>
</protein>
<dbReference type="PANTHER" id="PTHR11803:SF59">
    <property type="entry name" value="ENDORIBONUCLEASE"/>
    <property type="match status" value="1"/>
</dbReference>
<accession>A0ABM8IFV4</accession>
<dbReference type="Gene3D" id="3.30.1330.40">
    <property type="entry name" value="RutC-like"/>
    <property type="match status" value="1"/>
</dbReference>
<keyword evidence="3" id="KW-1185">Reference proteome</keyword>
<evidence type="ECO:0000256" key="1">
    <source>
        <dbReference type="ARBA" id="ARBA00010552"/>
    </source>
</evidence>
<dbReference type="EMBL" id="AP028055">
    <property type="protein sequence ID" value="BEG98888.1"/>
    <property type="molecule type" value="Genomic_DNA"/>
</dbReference>
<dbReference type="Pfam" id="PF01042">
    <property type="entry name" value="Ribonuc_L-PSP"/>
    <property type="match status" value="1"/>
</dbReference>
<dbReference type="PROSITE" id="PS01094">
    <property type="entry name" value="UPF0076"/>
    <property type="match status" value="1"/>
</dbReference>
<organism evidence="2 3">
    <name type="scientific">Bacteroides sedimenti</name>
    <dbReference type="NCBI Taxonomy" id="2136147"/>
    <lineage>
        <taxon>Bacteria</taxon>
        <taxon>Pseudomonadati</taxon>
        <taxon>Bacteroidota</taxon>
        <taxon>Bacteroidia</taxon>
        <taxon>Bacteroidales</taxon>
        <taxon>Bacteroidaceae</taxon>
        <taxon>Bacteroides</taxon>
    </lineage>
</organism>
<dbReference type="NCBIfam" id="TIGR00004">
    <property type="entry name" value="Rid family detoxifying hydrolase"/>
    <property type="match status" value="1"/>
</dbReference>
<gene>
    <name evidence="2" type="ORF">BSYN_11530</name>
</gene>
<dbReference type="CDD" id="cd00448">
    <property type="entry name" value="YjgF_YER057c_UK114_family"/>
    <property type="match status" value="1"/>
</dbReference>
<evidence type="ECO:0000313" key="2">
    <source>
        <dbReference type="EMBL" id="BEG98888.1"/>
    </source>
</evidence>
<dbReference type="InterPro" id="IPR019897">
    <property type="entry name" value="RidA_CS"/>
</dbReference>
<dbReference type="PANTHER" id="PTHR11803">
    <property type="entry name" value="2-IMINOBUTANOATE/2-IMINOPROPANOATE DEAMINASE RIDA"/>
    <property type="match status" value="1"/>
</dbReference>